<comment type="caution">
    <text evidence="2">The sequence shown here is derived from an EMBL/GenBank/DDBJ whole genome shotgun (WGS) entry which is preliminary data.</text>
</comment>
<evidence type="ECO:0008006" key="4">
    <source>
        <dbReference type="Google" id="ProtNLM"/>
    </source>
</evidence>
<organism evidence="2 3">
    <name type="scientific">Streptomyces sparsogenes DSM 40356</name>
    <dbReference type="NCBI Taxonomy" id="1331668"/>
    <lineage>
        <taxon>Bacteria</taxon>
        <taxon>Bacillati</taxon>
        <taxon>Actinomycetota</taxon>
        <taxon>Actinomycetes</taxon>
        <taxon>Kitasatosporales</taxon>
        <taxon>Streptomycetaceae</taxon>
        <taxon>Streptomyces</taxon>
    </lineage>
</organism>
<dbReference type="STRING" id="67365.GCA_001704635_07550"/>
<sequence length="76" mass="8311">MAALCLIAPFVAMLWVGSYAKIEPTFIGIPFFYWYQMLWVPVSALLTTVAYILVRREKRALSAAERAGAADNGGAA</sequence>
<keyword evidence="1" id="KW-1133">Transmembrane helix</keyword>
<keyword evidence="3" id="KW-1185">Reference proteome</keyword>
<feature type="transmembrane region" description="Helical" evidence="1">
    <location>
        <begin position="36"/>
        <end position="54"/>
    </location>
</feature>
<evidence type="ECO:0000256" key="1">
    <source>
        <dbReference type="SAM" id="Phobius"/>
    </source>
</evidence>
<dbReference type="InterPro" id="IPR021741">
    <property type="entry name" value="DUF3311"/>
</dbReference>
<proteinExistence type="predicted"/>
<protein>
    <recommendedName>
        <fullName evidence="4">Integral membrane protein</fullName>
    </recommendedName>
</protein>
<gene>
    <name evidence="2" type="ORF">SPAR_07582</name>
</gene>
<dbReference type="PANTHER" id="PTHR40034">
    <property type="entry name" value="BSL5891 PROTEIN"/>
    <property type="match status" value="1"/>
</dbReference>
<keyword evidence="1" id="KW-0812">Transmembrane</keyword>
<dbReference type="EMBL" id="ASQP01000106">
    <property type="protein sequence ID" value="OMI40095.1"/>
    <property type="molecule type" value="Genomic_DNA"/>
</dbReference>
<dbReference type="Pfam" id="PF11755">
    <property type="entry name" value="DUF3311"/>
    <property type="match status" value="1"/>
</dbReference>
<evidence type="ECO:0000313" key="2">
    <source>
        <dbReference type="EMBL" id="OMI40095.1"/>
    </source>
</evidence>
<name>A0A1R1SP53_9ACTN</name>
<accession>A0A1R1SP53</accession>
<dbReference type="AlphaFoldDB" id="A0A1R1SP53"/>
<evidence type="ECO:0000313" key="3">
    <source>
        <dbReference type="Proteomes" id="UP000186168"/>
    </source>
</evidence>
<keyword evidence="1" id="KW-0472">Membrane</keyword>
<dbReference type="PANTHER" id="PTHR40034:SF1">
    <property type="entry name" value="BSL5891 PROTEIN"/>
    <property type="match status" value="1"/>
</dbReference>
<reference evidence="2 3" key="1">
    <citation type="submission" date="2013-05" db="EMBL/GenBank/DDBJ databases">
        <title>Genome sequence of Streptomyces sparsogenes DSM 40356.</title>
        <authorList>
            <person name="Coyne S."/>
            <person name="Seebeck F.P."/>
        </authorList>
    </citation>
    <scope>NUCLEOTIDE SEQUENCE [LARGE SCALE GENOMIC DNA]</scope>
    <source>
        <strain evidence="2 3">DSM 40356</strain>
    </source>
</reference>
<dbReference type="Proteomes" id="UP000186168">
    <property type="component" value="Unassembled WGS sequence"/>
</dbReference>